<evidence type="ECO:0000313" key="6">
    <source>
        <dbReference type="EMBL" id="AMS04248.1"/>
    </source>
</evidence>
<name>A0A142KDR0_9ACTN</name>
<sequence>MPSLDTNVLLRWLIQDVPEQTAQVDDLLARGGRFRVDDVAIIETVFVLERVMKLSRRTVGDSLEVLISTACLDFDRRLWNEIAQSYVAHPKVSVADIFLALRARDGGAAPLLTFDQKLAGQVDGAALLT</sequence>
<dbReference type="AlphaFoldDB" id="A0A142KDR0"/>
<dbReference type="Proteomes" id="UP000075221">
    <property type="component" value="Chromosome"/>
</dbReference>
<reference evidence="6 8" key="2">
    <citation type="submission" date="2016-02" db="EMBL/GenBank/DDBJ databases">
        <title>Complete Genome Sequence of Propionibacterium acidipropionici ATCC 55737.</title>
        <authorList>
            <person name="Luna Flores C.H."/>
            <person name="Nielsen L.K."/>
            <person name="Marcellin E."/>
        </authorList>
    </citation>
    <scope>NUCLEOTIDE SEQUENCE [LARGE SCALE GENOMIC DNA]</scope>
    <source>
        <strain evidence="6 8">ATCC 55737</strain>
    </source>
</reference>
<dbReference type="InterPro" id="IPR029060">
    <property type="entry name" value="PIN-like_dom_sf"/>
</dbReference>
<evidence type="ECO:0000313" key="7">
    <source>
        <dbReference type="EMBL" id="AOZ45740.1"/>
    </source>
</evidence>
<dbReference type="GO" id="GO:0004518">
    <property type="term" value="F:nuclease activity"/>
    <property type="evidence" value="ECO:0007669"/>
    <property type="project" value="UniProtKB-KW"/>
</dbReference>
<keyword evidence="1" id="KW-0540">Nuclease</keyword>
<evidence type="ECO:0000259" key="5">
    <source>
        <dbReference type="Pfam" id="PF01850"/>
    </source>
</evidence>
<proteinExistence type="predicted"/>
<organism evidence="6 8">
    <name type="scientific">Acidipropionibacterium acidipropionici</name>
    <dbReference type="NCBI Taxonomy" id="1748"/>
    <lineage>
        <taxon>Bacteria</taxon>
        <taxon>Bacillati</taxon>
        <taxon>Actinomycetota</taxon>
        <taxon>Actinomycetes</taxon>
        <taxon>Propionibacteriales</taxon>
        <taxon>Propionibacteriaceae</taxon>
        <taxon>Acidipropionibacterium</taxon>
    </lineage>
</organism>
<dbReference type="OrthoDB" id="4726948at2"/>
<evidence type="ECO:0000256" key="3">
    <source>
        <dbReference type="ARBA" id="ARBA00022801"/>
    </source>
</evidence>
<evidence type="ECO:0000256" key="2">
    <source>
        <dbReference type="ARBA" id="ARBA00022723"/>
    </source>
</evidence>
<dbReference type="Proteomes" id="UP000178666">
    <property type="component" value="Chromosome"/>
</dbReference>
<dbReference type="RefSeq" id="WP_015070147.1">
    <property type="nucleotide sequence ID" value="NZ_CP013126.1"/>
</dbReference>
<feature type="domain" description="PIN" evidence="5">
    <location>
        <begin position="4"/>
        <end position="119"/>
    </location>
</feature>
<keyword evidence="9" id="KW-1185">Reference proteome</keyword>
<dbReference type="Gene3D" id="3.40.50.1010">
    <property type="entry name" value="5'-nuclease"/>
    <property type="match status" value="1"/>
</dbReference>
<evidence type="ECO:0000256" key="4">
    <source>
        <dbReference type="ARBA" id="ARBA00022842"/>
    </source>
</evidence>
<keyword evidence="4" id="KW-0460">Magnesium</keyword>
<dbReference type="EMBL" id="CP015970">
    <property type="protein sequence ID" value="AOZ45740.1"/>
    <property type="molecule type" value="Genomic_DNA"/>
</dbReference>
<accession>A0A142KDR0</accession>
<keyword evidence="3" id="KW-0378">Hydrolase</keyword>
<evidence type="ECO:0000256" key="1">
    <source>
        <dbReference type="ARBA" id="ARBA00022722"/>
    </source>
</evidence>
<dbReference type="GO" id="GO:0016787">
    <property type="term" value="F:hydrolase activity"/>
    <property type="evidence" value="ECO:0007669"/>
    <property type="project" value="UniProtKB-KW"/>
</dbReference>
<dbReference type="EMBL" id="CP014352">
    <property type="protein sequence ID" value="AMS04248.1"/>
    <property type="molecule type" value="Genomic_DNA"/>
</dbReference>
<keyword evidence="2" id="KW-0479">Metal-binding</keyword>
<gene>
    <name evidence="7" type="ORF">A8L58_02305</name>
    <name evidence="6" type="ORF">AXH35_00835</name>
</gene>
<protein>
    <recommendedName>
        <fullName evidence="5">PIN domain-containing protein</fullName>
    </recommendedName>
</protein>
<evidence type="ECO:0000313" key="8">
    <source>
        <dbReference type="Proteomes" id="UP000075221"/>
    </source>
</evidence>
<dbReference type="InterPro" id="IPR002716">
    <property type="entry name" value="PIN_dom"/>
</dbReference>
<dbReference type="Pfam" id="PF01850">
    <property type="entry name" value="PIN"/>
    <property type="match status" value="1"/>
</dbReference>
<dbReference type="KEGG" id="aaci:ASQ49_14100"/>
<dbReference type="SUPFAM" id="SSF88723">
    <property type="entry name" value="PIN domain-like"/>
    <property type="match status" value="1"/>
</dbReference>
<evidence type="ECO:0000313" key="9">
    <source>
        <dbReference type="Proteomes" id="UP000178666"/>
    </source>
</evidence>
<dbReference type="GO" id="GO:0046872">
    <property type="term" value="F:metal ion binding"/>
    <property type="evidence" value="ECO:0007669"/>
    <property type="project" value="UniProtKB-KW"/>
</dbReference>
<reference evidence="7 9" key="1">
    <citation type="journal article" date="2016" name="Plant Dis.">
        <title>Improved production of propionic acid using genome shuffling.</title>
        <authorList>
            <person name="Luna-Flores C.H."/>
            <person name="Palfreyman R.W."/>
            <person name="Kromer J.O."/>
            <person name="Nielsen L.K."/>
            <person name="Marcellin E."/>
        </authorList>
    </citation>
    <scope>NUCLEOTIDE SEQUENCE [LARGE SCALE GENOMIC DNA]</scope>
    <source>
        <strain evidence="7 9">F3E8</strain>
    </source>
</reference>
<dbReference type="GeneID" id="88086138"/>